<feature type="region of interest" description="Disordered" evidence="1">
    <location>
        <begin position="80"/>
        <end position="106"/>
    </location>
</feature>
<keyword evidence="3" id="KW-1185">Reference proteome</keyword>
<accession>A0A178ZJI4</accession>
<gene>
    <name evidence="2" type="ORF">AYL99_04956</name>
</gene>
<reference evidence="2 3" key="1">
    <citation type="submission" date="2016-04" db="EMBL/GenBank/DDBJ databases">
        <title>Draft genome of Fonsecaea erecta CBS 125763.</title>
        <authorList>
            <person name="Weiss V.A."/>
            <person name="Vicente V.A."/>
            <person name="Raittz R.T."/>
            <person name="Moreno L.F."/>
            <person name="De Souza E.M."/>
            <person name="Pedrosa F.O."/>
            <person name="Steffens M.B."/>
            <person name="Faoro H."/>
            <person name="Tadra-Sfeir M.Z."/>
            <person name="Najafzadeh M.J."/>
            <person name="Felipe M.S."/>
            <person name="Teixeira M."/>
            <person name="Sun J."/>
            <person name="Xi L."/>
            <person name="Gomes R."/>
            <person name="De Azevedo C.M."/>
            <person name="Salgado C.G."/>
            <person name="Da Silva M.B."/>
            <person name="Nascimento M.F."/>
            <person name="Queiroz-Telles F."/>
            <person name="Attili D.S."/>
            <person name="Gorbushina A."/>
        </authorList>
    </citation>
    <scope>NUCLEOTIDE SEQUENCE [LARGE SCALE GENOMIC DNA]</scope>
    <source>
        <strain evidence="2 3">CBS 125763</strain>
    </source>
</reference>
<dbReference type="RefSeq" id="XP_018693321.1">
    <property type="nucleotide sequence ID" value="XM_018836468.1"/>
</dbReference>
<proteinExistence type="predicted"/>
<organism evidence="2 3">
    <name type="scientific">Fonsecaea erecta</name>
    <dbReference type="NCBI Taxonomy" id="1367422"/>
    <lineage>
        <taxon>Eukaryota</taxon>
        <taxon>Fungi</taxon>
        <taxon>Dikarya</taxon>
        <taxon>Ascomycota</taxon>
        <taxon>Pezizomycotina</taxon>
        <taxon>Eurotiomycetes</taxon>
        <taxon>Chaetothyriomycetidae</taxon>
        <taxon>Chaetothyriales</taxon>
        <taxon>Herpotrichiellaceae</taxon>
        <taxon>Fonsecaea</taxon>
    </lineage>
</organism>
<dbReference type="EMBL" id="LVYI01000004">
    <property type="protein sequence ID" value="OAP59954.1"/>
    <property type="molecule type" value="Genomic_DNA"/>
</dbReference>
<evidence type="ECO:0000256" key="1">
    <source>
        <dbReference type="SAM" id="MobiDB-lite"/>
    </source>
</evidence>
<dbReference type="AlphaFoldDB" id="A0A178ZJI4"/>
<evidence type="ECO:0000313" key="2">
    <source>
        <dbReference type="EMBL" id="OAP59954.1"/>
    </source>
</evidence>
<name>A0A178ZJI4_9EURO</name>
<dbReference type="Proteomes" id="UP000078343">
    <property type="component" value="Unassembled WGS sequence"/>
</dbReference>
<dbReference type="OrthoDB" id="10394542at2759"/>
<comment type="caution">
    <text evidence="2">The sequence shown here is derived from an EMBL/GenBank/DDBJ whole genome shotgun (WGS) entry which is preliminary data.</text>
</comment>
<protein>
    <submittedName>
        <fullName evidence="2">Uncharacterized protein</fullName>
    </submittedName>
</protein>
<evidence type="ECO:0000313" key="3">
    <source>
        <dbReference type="Proteomes" id="UP000078343"/>
    </source>
</evidence>
<sequence length="121" mass="12889">MANRAFQETKPAASQCHVESIRLCVVDTIQGAQDSFQRGNTTASMKDELVVQAAKKADLVQPVKVAGFVKANQGQVQVSERKRLGGGQACPGSPERLQKCPSLQVRRNGESSLTAVASSYG</sequence>
<dbReference type="GeneID" id="30009124"/>